<feature type="domain" description="AttH" evidence="1">
    <location>
        <begin position="53"/>
        <end position="178"/>
    </location>
</feature>
<dbReference type="Pfam" id="PF17186">
    <property type="entry name" value="Lipocalin_9"/>
    <property type="match status" value="1"/>
</dbReference>
<dbReference type="Proteomes" id="UP000184440">
    <property type="component" value="Unassembled WGS sequence"/>
</dbReference>
<organism evidence="2 3">
    <name type="scientific">Cryptosporangium aurantiacum</name>
    <dbReference type="NCBI Taxonomy" id="134849"/>
    <lineage>
        <taxon>Bacteria</taxon>
        <taxon>Bacillati</taxon>
        <taxon>Actinomycetota</taxon>
        <taxon>Actinomycetes</taxon>
        <taxon>Cryptosporangiales</taxon>
        <taxon>Cryptosporangiaceae</taxon>
        <taxon>Cryptosporangium</taxon>
    </lineage>
</organism>
<evidence type="ECO:0000313" key="3">
    <source>
        <dbReference type="Proteomes" id="UP000184440"/>
    </source>
</evidence>
<dbReference type="AlphaFoldDB" id="A0A1M7RBD5"/>
<dbReference type="Gene3D" id="2.40.370.10">
    <property type="entry name" value="AttH-like domain"/>
    <property type="match status" value="2"/>
</dbReference>
<keyword evidence="3" id="KW-1185">Reference proteome</keyword>
<dbReference type="PANTHER" id="PTHR38591">
    <property type="entry name" value="HYDROLASE"/>
    <property type="match status" value="1"/>
</dbReference>
<reference evidence="2 3" key="1">
    <citation type="submission" date="2016-11" db="EMBL/GenBank/DDBJ databases">
        <authorList>
            <person name="Jaros S."/>
            <person name="Januszkiewicz K."/>
            <person name="Wedrychowicz H."/>
        </authorList>
    </citation>
    <scope>NUCLEOTIDE SEQUENCE [LARGE SCALE GENOMIC DNA]</scope>
    <source>
        <strain evidence="2 3">DSM 46144</strain>
    </source>
</reference>
<dbReference type="EMBL" id="FRCS01000009">
    <property type="protein sequence ID" value="SHN43442.1"/>
    <property type="molecule type" value="Genomic_DNA"/>
</dbReference>
<dbReference type="STRING" id="134849.SAMN05443668_109171"/>
<gene>
    <name evidence="2" type="ORF">SAMN05443668_109171</name>
</gene>
<dbReference type="Pfam" id="PF07143">
    <property type="entry name" value="CrtC"/>
    <property type="match status" value="1"/>
</dbReference>
<evidence type="ECO:0000313" key="2">
    <source>
        <dbReference type="EMBL" id="SHN43442.1"/>
    </source>
</evidence>
<sequence length="316" mass="33816">MEAQPVIPVAVEWPKSEGVLDDAGLQLWWVTALLESDERHLSAFAMVTAVGSDLLMVTTVLSDRASGTELGARREFVPLAEATLGAGEVEVAAAGVHFSGSQMAGYRLSADLGDGIGFDLTLEPTRPVLFSCATGEFPWREQTTTKQYASGGLAARGEARFGGTTMSVAGSAWYDRQWWATANLGSPRFCWFGLWLDNGDTLSVWDRTVDDESNGLAWATLVRPDGTHVTTPLAPFALTAQPPYETYLGNQVPLGWDLELPGVGMSLAIRQVTVQDDPGRDFFTGALEVEGSMIGAVPLAGRGVSDLIGLRGAYDR</sequence>
<dbReference type="OrthoDB" id="9770826at2"/>
<dbReference type="RefSeq" id="WP_084741807.1">
    <property type="nucleotide sequence ID" value="NZ_FRCS01000009.1"/>
</dbReference>
<dbReference type="InterPro" id="IPR023374">
    <property type="entry name" value="AttH-like_dom_sf"/>
</dbReference>
<protein>
    <submittedName>
        <fullName evidence="2">Predicted secreted hydrolase</fullName>
    </submittedName>
</protein>
<dbReference type="PANTHER" id="PTHR38591:SF1">
    <property type="entry name" value="BLL1000 PROTEIN"/>
    <property type="match status" value="1"/>
</dbReference>
<dbReference type="SUPFAM" id="SSF159245">
    <property type="entry name" value="AttH-like"/>
    <property type="match status" value="1"/>
</dbReference>
<dbReference type="InterPro" id="IPR010791">
    <property type="entry name" value="AttH_dom"/>
</dbReference>
<keyword evidence="2" id="KW-0378">Hydrolase</keyword>
<evidence type="ECO:0000259" key="1">
    <source>
        <dbReference type="Pfam" id="PF07143"/>
    </source>
</evidence>
<accession>A0A1M7RBD5</accession>
<dbReference type="GO" id="GO:0016787">
    <property type="term" value="F:hydrolase activity"/>
    <property type="evidence" value="ECO:0007669"/>
    <property type="project" value="UniProtKB-KW"/>
</dbReference>
<name>A0A1M7RBD5_9ACTN</name>
<proteinExistence type="predicted"/>